<evidence type="ECO:0000313" key="1">
    <source>
        <dbReference type="EMBL" id="AXU41651.1"/>
    </source>
</evidence>
<dbReference type="EMBL" id="MH320559">
    <property type="protein sequence ID" value="AXU41651.1"/>
    <property type="molecule type" value="Genomic_DNA"/>
</dbReference>
<evidence type="ECO:0000313" key="2">
    <source>
        <dbReference type="Proteomes" id="UP000503448"/>
    </source>
</evidence>
<organism evidence="1 2">
    <name type="scientific">Spodoptera eridania nucleopolyhedrovirus</name>
    <dbReference type="NCBI Taxonomy" id="2315721"/>
    <lineage>
        <taxon>Viruses</taxon>
        <taxon>Viruses incertae sedis</taxon>
        <taxon>Naldaviricetes</taxon>
        <taxon>Lefavirales</taxon>
        <taxon>Baculoviridae</taxon>
        <taxon>Alphabaculovirus</taxon>
        <taxon>Alphabaculovirus speridaniae</taxon>
    </lineage>
</organism>
<dbReference type="Proteomes" id="UP000503448">
    <property type="component" value="Segment"/>
</dbReference>
<dbReference type="RefSeq" id="YP_010087054.1">
    <property type="nucleotide sequence ID" value="NC_055502.1"/>
</dbReference>
<name>A0A346TPZ1_9ABAC</name>
<accession>A0A346TPZ1</accession>
<proteinExistence type="predicted"/>
<dbReference type="GeneID" id="65102301"/>
<protein>
    <submittedName>
        <fullName evidence="1">ORF53</fullName>
    </submittedName>
</protein>
<dbReference type="KEGG" id="vg:65102301"/>
<sequence length="149" mass="17502">MTTTTMMIAHKIVREACQKSPFPQRRVLVKFVDDNFSNADICELMERMLMAFEVKIVHDVVERIKSIIWAMVRMVYARNKNLLSFDRHVPHVPYVAAAVIPNIADSTKLYNFSKSLYKRHCVYEMRDDCVSFEYVVHLLQIINSFLIKN</sequence>
<keyword evidence="2" id="KW-1185">Reference proteome</keyword>
<reference evidence="1 2" key="1">
    <citation type="submission" date="2018-05" db="EMBL/GenBank/DDBJ databases">
        <title>The complete genome sequence of an alphabaculovirus isolated from the southern armyworm, Spodoptera eridania.</title>
        <authorList>
            <person name="Harrison R.L."/>
            <person name="Rowley D.L."/>
        </authorList>
    </citation>
    <scope>NUCLEOTIDE SEQUENCE [LARGE SCALE GENOMIC DNA]</scope>
    <source>
        <strain evidence="1">251</strain>
    </source>
</reference>